<organism evidence="2 3">
    <name type="scientific">Marasmiellus scandens</name>
    <dbReference type="NCBI Taxonomy" id="2682957"/>
    <lineage>
        <taxon>Eukaryota</taxon>
        <taxon>Fungi</taxon>
        <taxon>Dikarya</taxon>
        <taxon>Basidiomycota</taxon>
        <taxon>Agaricomycotina</taxon>
        <taxon>Agaricomycetes</taxon>
        <taxon>Agaricomycetidae</taxon>
        <taxon>Agaricales</taxon>
        <taxon>Marasmiineae</taxon>
        <taxon>Omphalotaceae</taxon>
        <taxon>Marasmiellus</taxon>
    </lineage>
</organism>
<feature type="region of interest" description="Disordered" evidence="1">
    <location>
        <begin position="444"/>
        <end position="496"/>
    </location>
</feature>
<sequence>MSNRPLNFRFTCKPDSVIHFVQPSKSGPVFWSSLNTNTLPQAIPDYSPEIPAYSQLPSFQKPRWSNNLYPFIAFVPAHLGFEGNLFSRLVQTLDPVPIGIRYKMHSRDLGRWQRLESNLIDISSFLMQRAGIPGKMYQYLWLPESLGYDRTFREPEHVRSCMARTRSAFIFLMAVCSFAVAMNLQDSDLRDSDDEPSWAKACRLEKPTPVHPQWLADFRKSIVCDFTPGLRAGGFFHGYDSQWACAFPALARANVPFWIWWGDSKGTLIDKRYMPSYLPSHEQKKEALKRLRVVPESQDDDADAPIPFSGSYQVRGETYIQFHHRLQEEAKVLEEMETSQEKAQREDLTRRADLDNATFGLEEPSVGLAMYEWIWYGKYALRRIVSRREWRWKWESSPSVHRHYIPHLYQWDIEPFAQDSPQLPSGYGGESIWVPDSYYDNDAASIGDGESHSFPVGSSVIEPRPNPSPTSQPNPSPTSQPNPSPTSQPNPSSTSVDYVEDVRSIFGSTISTIPVHQVQSVFDVMRFRLGFCPPIPFIGHEHLHTAGSNSHTRAKDDHALFAIGLRTAVEFQGKAEVHSAQENIYRTFLHNMYNYTVSDNPKFFSPLFDFAPSMLNSIEAHSRWVVAPVPLNSKNLLPTSTWQGPSIYILGVKGEPLVDQWYLLGLYDATTVLQLFRQNPAGDMGVLAAARELLQWGIPFITLKPLLKAPSKPEKQQRFENKVGLGVRQENHQFDSAEYTAYEAAKNDVLLSSKGRLALMQGGILWRLAKDIVASQTVPHGPRSSVKQNGISFGSLDDHDLCEEVLTEDEVNTIVGLYKVDTGTRNQTSDRSWWPKPGTWAKGNRTFGYWTADDEKFYQQRLIDIRKGTARPKKASQWYNDFHTKSDSTVRFYGQIEDASRLLLDGQSAGYWKD</sequence>
<gene>
    <name evidence="2" type="ORF">VKT23_009686</name>
</gene>
<comment type="caution">
    <text evidence="2">The sequence shown here is derived from an EMBL/GenBank/DDBJ whole genome shotgun (WGS) entry which is preliminary data.</text>
</comment>
<reference evidence="2 3" key="1">
    <citation type="submission" date="2024-01" db="EMBL/GenBank/DDBJ databases">
        <title>A draft genome for the cacao thread blight pathogen Marasmiellus scandens.</title>
        <authorList>
            <person name="Baruah I.K."/>
            <person name="Leung J."/>
            <person name="Bukari Y."/>
            <person name="Amoako-Attah I."/>
            <person name="Meinhardt L.W."/>
            <person name="Bailey B.A."/>
            <person name="Cohen S.P."/>
        </authorList>
    </citation>
    <scope>NUCLEOTIDE SEQUENCE [LARGE SCALE GENOMIC DNA]</scope>
    <source>
        <strain evidence="2 3">GH-19</strain>
    </source>
</reference>
<protein>
    <submittedName>
        <fullName evidence="2">Uncharacterized protein</fullName>
    </submittedName>
</protein>
<evidence type="ECO:0000256" key="1">
    <source>
        <dbReference type="SAM" id="MobiDB-lite"/>
    </source>
</evidence>
<evidence type="ECO:0000313" key="3">
    <source>
        <dbReference type="Proteomes" id="UP001498398"/>
    </source>
</evidence>
<feature type="compositionally biased region" description="Pro residues" evidence="1">
    <location>
        <begin position="464"/>
        <end position="488"/>
    </location>
</feature>
<proteinExistence type="predicted"/>
<dbReference type="Proteomes" id="UP001498398">
    <property type="component" value="Unassembled WGS sequence"/>
</dbReference>
<dbReference type="EMBL" id="JBANRG010000017">
    <property type="protein sequence ID" value="KAK7458687.1"/>
    <property type="molecule type" value="Genomic_DNA"/>
</dbReference>
<keyword evidence="3" id="KW-1185">Reference proteome</keyword>
<evidence type="ECO:0000313" key="2">
    <source>
        <dbReference type="EMBL" id="KAK7458687.1"/>
    </source>
</evidence>
<accession>A0ABR1JH65</accession>
<name>A0ABR1JH65_9AGAR</name>